<dbReference type="WBParaSite" id="OFLC_0000828701-mRNA-1">
    <property type="protein sequence ID" value="OFLC_0000828701-mRNA-1"/>
    <property type="gene ID" value="OFLC_0000828701"/>
</dbReference>
<protein>
    <submittedName>
        <fullName evidence="3">Metalloprotease PmbA</fullName>
    </submittedName>
</protein>
<dbReference type="Proteomes" id="UP000267606">
    <property type="component" value="Unassembled WGS sequence"/>
</dbReference>
<evidence type="ECO:0000313" key="2">
    <source>
        <dbReference type="Proteomes" id="UP000267606"/>
    </source>
</evidence>
<dbReference type="EMBL" id="UZAJ01009237">
    <property type="protein sequence ID" value="VDO54950.1"/>
    <property type="molecule type" value="Genomic_DNA"/>
</dbReference>
<reference evidence="1 2" key="2">
    <citation type="submission" date="2018-11" db="EMBL/GenBank/DDBJ databases">
        <authorList>
            <consortium name="Pathogen Informatics"/>
        </authorList>
    </citation>
    <scope>NUCLEOTIDE SEQUENCE [LARGE SCALE GENOMIC DNA]</scope>
</reference>
<keyword evidence="2" id="KW-1185">Reference proteome</keyword>
<proteinExistence type="predicted"/>
<sequence length="132" mass="14667">MEKKQCLWFSDSVNLIENGIRDAVEQLRESIENEGADIIQKKEGPQIISPQAITGGRRLFGGKMTNNRIYLANAVTGQVIAQMHSSLANIPENVKTDTPTSLLTELMPHQKEGLTWLLWREKQSLPGGILGI</sequence>
<dbReference type="STRING" id="387005.A0A183HLC6"/>
<reference evidence="3" key="1">
    <citation type="submission" date="2016-06" db="UniProtKB">
        <authorList>
            <consortium name="WormBaseParasite"/>
        </authorList>
    </citation>
    <scope>IDENTIFICATION</scope>
</reference>
<organism evidence="3">
    <name type="scientific">Onchocerca flexuosa</name>
    <dbReference type="NCBI Taxonomy" id="387005"/>
    <lineage>
        <taxon>Eukaryota</taxon>
        <taxon>Metazoa</taxon>
        <taxon>Ecdysozoa</taxon>
        <taxon>Nematoda</taxon>
        <taxon>Chromadorea</taxon>
        <taxon>Rhabditida</taxon>
        <taxon>Spirurina</taxon>
        <taxon>Spiruromorpha</taxon>
        <taxon>Filarioidea</taxon>
        <taxon>Onchocercidae</taxon>
        <taxon>Onchocerca</taxon>
    </lineage>
</organism>
<evidence type="ECO:0000313" key="3">
    <source>
        <dbReference type="WBParaSite" id="OFLC_0000828701-mRNA-1"/>
    </source>
</evidence>
<dbReference type="AlphaFoldDB" id="A0A183HLC6"/>
<evidence type="ECO:0000313" key="1">
    <source>
        <dbReference type="EMBL" id="VDO54950.1"/>
    </source>
</evidence>
<gene>
    <name evidence="1" type="ORF">OFLC_LOCUS8286</name>
</gene>
<accession>A0A183HLC6</accession>
<name>A0A183HLC6_9BILA</name>